<feature type="transmembrane region" description="Helical" evidence="4">
    <location>
        <begin position="78"/>
        <end position="97"/>
    </location>
</feature>
<feature type="transmembrane region" description="Helical" evidence="4">
    <location>
        <begin position="309"/>
        <end position="331"/>
    </location>
</feature>
<dbReference type="Gene3D" id="1.20.1250.20">
    <property type="entry name" value="MFS general substrate transporter like domains"/>
    <property type="match status" value="1"/>
</dbReference>
<feature type="transmembrane region" description="Helical" evidence="4">
    <location>
        <begin position="47"/>
        <end position="66"/>
    </location>
</feature>
<dbReference type="SUPFAM" id="SSF103473">
    <property type="entry name" value="MFS general substrate transporter"/>
    <property type="match status" value="1"/>
</dbReference>
<dbReference type="EMBL" id="JACHIO010000015">
    <property type="protein sequence ID" value="MBB5065199.1"/>
    <property type="molecule type" value="Genomic_DNA"/>
</dbReference>
<feature type="transmembrane region" description="Helical" evidence="4">
    <location>
        <begin position="168"/>
        <end position="189"/>
    </location>
</feature>
<comment type="caution">
    <text evidence="5">The sequence shown here is derived from an EMBL/GenBank/DDBJ whole genome shotgun (WGS) entry which is preliminary data.</text>
</comment>
<organism evidence="5 6">
    <name type="scientific">Granulicella mallensis</name>
    <dbReference type="NCBI Taxonomy" id="940614"/>
    <lineage>
        <taxon>Bacteria</taxon>
        <taxon>Pseudomonadati</taxon>
        <taxon>Acidobacteriota</taxon>
        <taxon>Terriglobia</taxon>
        <taxon>Terriglobales</taxon>
        <taxon>Acidobacteriaceae</taxon>
        <taxon>Granulicella</taxon>
    </lineage>
</organism>
<gene>
    <name evidence="5" type="ORF">HDF15_003562</name>
</gene>
<feature type="transmembrane region" description="Helical" evidence="4">
    <location>
        <begin position="283"/>
        <end position="303"/>
    </location>
</feature>
<dbReference type="InterPro" id="IPR011701">
    <property type="entry name" value="MFS"/>
</dbReference>
<dbReference type="GO" id="GO:0022857">
    <property type="term" value="F:transmembrane transporter activity"/>
    <property type="evidence" value="ECO:0007669"/>
    <property type="project" value="InterPro"/>
</dbReference>
<evidence type="ECO:0000256" key="1">
    <source>
        <dbReference type="ARBA" id="ARBA00022692"/>
    </source>
</evidence>
<evidence type="ECO:0000256" key="3">
    <source>
        <dbReference type="ARBA" id="ARBA00023136"/>
    </source>
</evidence>
<dbReference type="InterPro" id="IPR036259">
    <property type="entry name" value="MFS_trans_sf"/>
</dbReference>
<evidence type="ECO:0000256" key="4">
    <source>
        <dbReference type="SAM" id="Phobius"/>
    </source>
</evidence>
<keyword evidence="1 4" id="KW-0812">Transmembrane</keyword>
<dbReference type="AlphaFoldDB" id="A0A7W7ZS90"/>
<evidence type="ECO:0000313" key="6">
    <source>
        <dbReference type="Proteomes" id="UP000584867"/>
    </source>
</evidence>
<evidence type="ECO:0000256" key="2">
    <source>
        <dbReference type="ARBA" id="ARBA00022989"/>
    </source>
</evidence>
<feature type="transmembrane region" description="Helical" evidence="4">
    <location>
        <begin position="109"/>
        <end position="126"/>
    </location>
</feature>
<dbReference type="RefSeq" id="WP_184257691.1">
    <property type="nucleotide sequence ID" value="NZ_JACHIO010000015.1"/>
</dbReference>
<dbReference type="Pfam" id="PF07690">
    <property type="entry name" value="MFS_1"/>
    <property type="match status" value="1"/>
</dbReference>
<dbReference type="Proteomes" id="UP000584867">
    <property type="component" value="Unassembled WGS sequence"/>
</dbReference>
<feature type="transmembrane region" description="Helical" evidence="4">
    <location>
        <begin position="12"/>
        <end position="35"/>
    </location>
</feature>
<name>A0A7W7ZS90_9BACT</name>
<protein>
    <submittedName>
        <fullName evidence="5">PAT family beta-lactamase induction signal transducer AmpG</fullName>
    </submittedName>
</protein>
<feature type="transmembrane region" description="Helical" evidence="4">
    <location>
        <begin position="343"/>
        <end position="362"/>
    </location>
</feature>
<feature type="transmembrane region" description="Helical" evidence="4">
    <location>
        <begin position="382"/>
        <end position="399"/>
    </location>
</feature>
<keyword evidence="3 4" id="KW-0472">Membrane</keyword>
<feature type="transmembrane region" description="Helical" evidence="4">
    <location>
        <begin position="220"/>
        <end position="237"/>
    </location>
</feature>
<keyword evidence="2 4" id="KW-1133">Transmembrane helix</keyword>
<reference evidence="5 6" key="1">
    <citation type="submission" date="2020-08" db="EMBL/GenBank/DDBJ databases">
        <title>Genomic Encyclopedia of Type Strains, Phase IV (KMG-V): Genome sequencing to study the core and pangenomes of soil and plant-associated prokaryotes.</title>
        <authorList>
            <person name="Whitman W."/>
        </authorList>
    </citation>
    <scope>NUCLEOTIDE SEQUENCE [LARGE SCALE GENOMIC DNA]</scope>
    <source>
        <strain evidence="5 6">X5P3</strain>
    </source>
</reference>
<evidence type="ECO:0000313" key="5">
    <source>
        <dbReference type="EMBL" id="MBB5065199.1"/>
    </source>
</evidence>
<proteinExistence type="predicted"/>
<feature type="transmembrane region" description="Helical" evidence="4">
    <location>
        <begin position="138"/>
        <end position="156"/>
    </location>
</feature>
<sequence>MADITQQPRRYAPLWLMGMSNMTLGLFGGFLLVPLPQMLAAQGVPEGYITAIVAACLSPGFWGFALGPLLDVRFSRRWYATLFAILAGAIMAVAILSQHHMRTLETLLIIGYASAMLSSNALGGWLGTIVRREDEAQLSAWTQVGSYLGYALMAVLPGELSRVLPPSAIAPLLGTLVALPAVIFLWMPVPLENLTQAKRLAASFGAFGRELLTLFKRREVLVALPLFLLPTGSFAMTNNLGGIGQDFHASPQFVSRISALMLMLAGAFGCLMLPLLAKKIRILPLYFVVGIAGALFTLSLLALPHAPATFATAILGENIFQALSFSTAVAITFDTIGRNNPLAATQFGLLTSATALPISYMGALDGWAYGHGGLRGELRTDALVSLAACVALLPLVRLMRKG</sequence>
<feature type="transmembrane region" description="Helical" evidence="4">
    <location>
        <begin position="257"/>
        <end position="276"/>
    </location>
</feature>
<accession>A0A7W7ZS90</accession>